<reference evidence="1" key="1">
    <citation type="submission" date="2022-12" db="EMBL/GenBank/DDBJ databases">
        <title>Reference genome sequencing for broad-spectrum identification of bacterial and archaeal isolates by mass spectrometry.</title>
        <authorList>
            <person name="Sekiguchi Y."/>
            <person name="Tourlousse D.M."/>
        </authorList>
    </citation>
    <scope>NUCLEOTIDE SEQUENCE</scope>
    <source>
        <strain evidence="1">TSL-P1</strain>
    </source>
</reference>
<name>A0A9W6LLT2_9BACT</name>
<dbReference type="CDD" id="cd00090">
    <property type="entry name" value="HTH_ARSR"/>
    <property type="match status" value="1"/>
</dbReference>
<proteinExistence type="predicted"/>
<dbReference type="GO" id="GO:0006355">
    <property type="term" value="P:regulation of DNA-templated transcription"/>
    <property type="evidence" value="ECO:0007669"/>
    <property type="project" value="UniProtKB-ARBA"/>
</dbReference>
<keyword evidence="2" id="KW-1185">Reference proteome</keyword>
<gene>
    <name evidence="1" type="ORF">TISLANDTSLP1_18630</name>
</gene>
<protein>
    <submittedName>
        <fullName evidence="1">Transcriptional regulator</fullName>
    </submittedName>
</protein>
<sequence length="192" mass="22026">MNKSSINDEISLRILEHIHESPSITQRDLASKLGIALGLTNSYIKRLYKKGYIKIKNLTGKRIIYMLTPKGFTEKARLTLNYMARSFNYFKEIKQRIDKTYDLMVSLGIKEVVIWGNDELAELCYIASIGLPIKIVGVVSLNGAKKFHNLPVYSKAEIRNTQFDAILVATFDEKEIAELKNIDAKVYYLWQT</sequence>
<dbReference type="Gene3D" id="3.40.50.720">
    <property type="entry name" value="NAD(P)-binding Rossmann-like Domain"/>
    <property type="match status" value="1"/>
</dbReference>
<evidence type="ECO:0000313" key="2">
    <source>
        <dbReference type="Proteomes" id="UP001144297"/>
    </source>
</evidence>
<dbReference type="Gene3D" id="1.10.10.10">
    <property type="entry name" value="Winged helix-like DNA-binding domain superfamily/Winged helix DNA-binding domain"/>
    <property type="match status" value="1"/>
</dbReference>
<dbReference type="Pfam" id="PF13412">
    <property type="entry name" value="HTH_24"/>
    <property type="match status" value="1"/>
</dbReference>
<dbReference type="InterPro" id="IPR036388">
    <property type="entry name" value="WH-like_DNA-bd_sf"/>
</dbReference>
<evidence type="ECO:0000313" key="1">
    <source>
        <dbReference type="EMBL" id="GLI54170.1"/>
    </source>
</evidence>
<dbReference type="SUPFAM" id="SSF46785">
    <property type="entry name" value="Winged helix' DNA-binding domain"/>
    <property type="match status" value="1"/>
</dbReference>
<dbReference type="InterPro" id="IPR036390">
    <property type="entry name" value="WH_DNA-bd_sf"/>
</dbReference>
<dbReference type="Proteomes" id="UP001144297">
    <property type="component" value="Unassembled WGS sequence"/>
</dbReference>
<dbReference type="InterPro" id="IPR011991">
    <property type="entry name" value="ArsR-like_HTH"/>
</dbReference>
<dbReference type="EMBL" id="BSDX01000001">
    <property type="protein sequence ID" value="GLI54170.1"/>
    <property type="molecule type" value="Genomic_DNA"/>
</dbReference>
<organism evidence="1 2">
    <name type="scientific">Thermodesulfovibrio yellowstonii</name>
    <dbReference type="NCBI Taxonomy" id="28262"/>
    <lineage>
        <taxon>Bacteria</taxon>
        <taxon>Pseudomonadati</taxon>
        <taxon>Nitrospirota</taxon>
        <taxon>Thermodesulfovibrionia</taxon>
        <taxon>Thermodesulfovibrionales</taxon>
        <taxon>Thermodesulfovibrionaceae</taxon>
        <taxon>Thermodesulfovibrio</taxon>
    </lineage>
</organism>
<comment type="caution">
    <text evidence="1">The sequence shown here is derived from an EMBL/GenBank/DDBJ whole genome shotgun (WGS) entry which is preliminary data.</text>
</comment>
<dbReference type="AlphaFoldDB" id="A0A9W6LLT2"/>
<accession>A0A9W6LLT2</accession>